<dbReference type="Gene3D" id="1.10.10.10">
    <property type="entry name" value="Winged helix-like DNA-binding domain superfamily/Winged helix DNA-binding domain"/>
    <property type="match status" value="1"/>
</dbReference>
<dbReference type="SUPFAM" id="SSF88946">
    <property type="entry name" value="Sigma2 domain of RNA polymerase sigma factors"/>
    <property type="match status" value="1"/>
</dbReference>
<keyword evidence="8" id="KW-1185">Reference proteome</keyword>
<dbReference type="InterPro" id="IPR036388">
    <property type="entry name" value="WH-like_DNA-bd_sf"/>
</dbReference>
<sequence>MDKKTRFTKLITQNEGLIIKVASLYTNSQQDQEDLFQEIVFQLWKSFDSFNDQSKISTWMYRVAMNTAIYNLKSIKKKVNTIPIETSAYHLPDEKDKSAEQRIRVLYDSLQILNLLDKGIILLYLEGKNHQEIAEITGISPSNVGTRIGRIKEKLKQQITKTL</sequence>
<dbReference type="Gene3D" id="1.10.1740.10">
    <property type="match status" value="1"/>
</dbReference>
<organism evidence="7 8">
    <name type="scientific">Terrimonas ginsenosidimutans</name>
    <dbReference type="NCBI Taxonomy" id="2908004"/>
    <lineage>
        <taxon>Bacteria</taxon>
        <taxon>Pseudomonadati</taxon>
        <taxon>Bacteroidota</taxon>
        <taxon>Chitinophagia</taxon>
        <taxon>Chitinophagales</taxon>
        <taxon>Chitinophagaceae</taxon>
        <taxon>Terrimonas</taxon>
    </lineage>
</organism>
<evidence type="ECO:0000256" key="2">
    <source>
        <dbReference type="ARBA" id="ARBA00023015"/>
    </source>
</evidence>
<evidence type="ECO:0000256" key="3">
    <source>
        <dbReference type="ARBA" id="ARBA00023082"/>
    </source>
</evidence>
<keyword evidence="4" id="KW-0804">Transcription</keyword>
<dbReference type="PANTHER" id="PTHR43133:SF45">
    <property type="entry name" value="RNA POLYMERASE ECF-TYPE SIGMA FACTOR"/>
    <property type="match status" value="1"/>
</dbReference>
<feature type="domain" description="RNA polymerase sigma factor 70 region 4 type 2" evidence="6">
    <location>
        <begin position="107"/>
        <end position="155"/>
    </location>
</feature>
<dbReference type="Pfam" id="PF04542">
    <property type="entry name" value="Sigma70_r2"/>
    <property type="match status" value="1"/>
</dbReference>
<name>A0ABS9KK33_9BACT</name>
<evidence type="ECO:0000313" key="7">
    <source>
        <dbReference type="EMBL" id="MCG2612686.1"/>
    </source>
</evidence>
<evidence type="ECO:0000259" key="5">
    <source>
        <dbReference type="Pfam" id="PF04542"/>
    </source>
</evidence>
<evidence type="ECO:0000259" key="6">
    <source>
        <dbReference type="Pfam" id="PF08281"/>
    </source>
</evidence>
<reference evidence="7" key="1">
    <citation type="submission" date="2022-01" db="EMBL/GenBank/DDBJ databases">
        <authorList>
            <person name="Jo J.-H."/>
            <person name="Im W.-T."/>
        </authorList>
    </citation>
    <scope>NUCLEOTIDE SEQUENCE</scope>
    <source>
        <strain evidence="7">NA20</strain>
    </source>
</reference>
<dbReference type="CDD" id="cd06171">
    <property type="entry name" value="Sigma70_r4"/>
    <property type="match status" value="1"/>
</dbReference>
<keyword evidence="3" id="KW-0731">Sigma factor</keyword>
<dbReference type="NCBIfam" id="TIGR02937">
    <property type="entry name" value="sigma70-ECF"/>
    <property type="match status" value="1"/>
</dbReference>
<dbReference type="InterPro" id="IPR013324">
    <property type="entry name" value="RNA_pol_sigma_r3/r4-like"/>
</dbReference>
<dbReference type="InterPro" id="IPR013325">
    <property type="entry name" value="RNA_pol_sigma_r2"/>
</dbReference>
<dbReference type="PANTHER" id="PTHR43133">
    <property type="entry name" value="RNA POLYMERASE ECF-TYPE SIGMA FACTO"/>
    <property type="match status" value="1"/>
</dbReference>
<keyword evidence="2" id="KW-0805">Transcription regulation</keyword>
<proteinExistence type="inferred from homology"/>
<dbReference type="SUPFAM" id="SSF88659">
    <property type="entry name" value="Sigma3 and sigma4 domains of RNA polymerase sigma factors"/>
    <property type="match status" value="1"/>
</dbReference>
<dbReference type="InterPro" id="IPR007627">
    <property type="entry name" value="RNA_pol_sigma70_r2"/>
</dbReference>
<evidence type="ECO:0000256" key="1">
    <source>
        <dbReference type="ARBA" id="ARBA00010641"/>
    </source>
</evidence>
<evidence type="ECO:0000256" key="4">
    <source>
        <dbReference type="ARBA" id="ARBA00023163"/>
    </source>
</evidence>
<dbReference type="RefSeq" id="WP_237867915.1">
    <property type="nucleotide sequence ID" value="NZ_JAKLTR010000001.1"/>
</dbReference>
<dbReference type="InterPro" id="IPR014284">
    <property type="entry name" value="RNA_pol_sigma-70_dom"/>
</dbReference>
<comment type="caution">
    <text evidence="7">The sequence shown here is derived from an EMBL/GenBank/DDBJ whole genome shotgun (WGS) entry which is preliminary data.</text>
</comment>
<dbReference type="Proteomes" id="UP001165367">
    <property type="component" value="Unassembled WGS sequence"/>
</dbReference>
<feature type="domain" description="RNA polymerase sigma-70 region 2" evidence="5">
    <location>
        <begin position="10"/>
        <end position="74"/>
    </location>
</feature>
<dbReference type="EMBL" id="JAKLTR010000001">
    <property type="protein sequence ID" value="MCG2612686.1"/>
    <property type="molecule type" value="Genomic_DNA"/>
</dbReference>
<accession>A0ABS9KK33</accession>
<dbReference type="Pfam" id="PF08281">
    <property type="entry name" value="Sigma70_r4_2"/>
    <property type="match status" value="1"/>
</dbReference>
<dbReference type="InterPro" id="IPR013249">
    <property type="entry name" value="RNA_pol_sigma70_r4_t2"/>
</dbReference>
<gene>
    <name evidence="7" type="ORF">LZZ85_00280</name>
</gene>
<evidence type="ECO:0000313" key="8">
    <source>
        <dbReference type="Proteomes" id="UP001165367"/>
    </source>
</evidence>
<dbReference type="InterPro" id="IPR039425">
    <property type="entry name" value="RNA_pol_sigma-70-like"/>
</dbReference>
<protein>
    <submittedName>
        <fullName evidence="7">Sigma-70 family RNA polymerase sigma factor</fullName>
    </submittedName>
</protein>
<comment type="similarity">
    <text evidence="1">Belongs to the sigma-70 factor family. ECF subfamily.</text>
</comment>